<dbReference type="GeneID" id="98914306"/>
<gene>
    <name evidence="2" type="ORF">EDD60_10263</name>
</gene>
<feature type="transmembrane region" description="Helical" evidence="1">
    <location>
        <begin position="7"/>
        <end position="26"/>
    </location>
</feature>
<name>A0A4R3Z9L9_9FIRM</name>
<sequence length="111" mass="12725">MNEKGTSFSIMFIYIAMVVIGSSSLIDLSRSFSFFYILKLIIDCILLGGYYLLIKEKKIGFLIMWLCIPILILLIGLSLSFHQVITIIFSYEFLLNIAVTLTIFPKLKNMK</sequence>
<dbReference type="EMBL" id="SMCQ01000002">
    <property type="protein sequence ID" value="TCW02100.1"/>
    <property type="molecule type" value="Genomic_DNA"/>
</dbReference>
<organism evidence="2 3">
    <name type="scientific">Longibaculum muris</name>
    <dbReference type="NCBI Taxonomy" id="1796628"/>
    <lineage>
        <taxon>Bacteria</taxon>
        <taxon>Bacillati</taxon>
        <taxon>Bacillota</taxon>
        <taxon>Erysipelotrichia</taxon>
        <taxon>Erysipelotrichales</taxon>
        <taxon>Coprobacillaceae</taxon>
        <taxon>Longibaculum</taxon>
    </lineage>
</organism>
<feature type="transmembrane region" description="Helical" evidence="1">
    <location>
        <begin position="59"/>
        <end position="79"/>
    </location>
</feature>
<dbReference type="AlphaFoldDB" id="A0A4R3Z9L9"/>
<proteinExistence type="predicted"/>
<comment type="caution">
    <text evidence="2">The sequence shown here is derived from an EMBL/GenBank/DDBJ whole genome shotgun (WGS) entry which is preliminary data.</text>
</comment>
<keyword evidence="3" id="KW-1185">Reference proteome</keyword>
<feature type="transmembrane region" description="Helical" evidence="1">
    <location>
        <begin position="32"/>
        <end position="52"/>
    </location>
</feature>
<accession>A0A4R3Z9L9</accession>
<dbReference type="RefSeq" id="WP_066446190.1">
    <property type="nucleotide sequence ID" value="NZ_CAUWFI010000006.1"/>
</dbReference>
<keyword evidence="1" id="KW-0812">Transmembrane</keyword>
<evidence type="ECO:0000256" key="1">
    <source>
        <dbReference type="SAM" id="Phobius"/>
    </source>
</evidence>
<feature type="transmembrane region" description="Helical" evidence="1">
    <location>
        <begin position="85"/>
        <end position="104"/>
    </location>
</feature>
<dbReference type="Proteomes" id="UP000295515">
    <property type="component" value="Unassembled WGS sequence"/>
</dbReference>
<keyword evidence="1" id="KW-1133">Transmembrane helix</keyword>
<evidence type="ECO:0000313" key="2">
    <source>
        <dbReference type="EMBL" id="TCW02100.1"/>
    </source>
</evidence>
<evidence type="ECO:0000313" key="3">
    <source>
        <dbReference type="Proteomes" id="UP000295515"/>
    </source>
</evidence>
<reference evidence="2 3" key="1">
    <citation type="submission" date="2019-03" db="EMBL/GenBank/DDBJ databases">
        <title>Genomic Encyclopedia of Type Strains, Phase IV (KMG-IV): sequencing the most valuable type-strain genomes for metagenomic binning, comparative biology and taxonomic classification.</title>
        <authorList>
            <person name="Goeker M."/>
        </authorList>
    </citation>
    <scope>NUCLEOTIDE SEQUENCE [LARGE SCALE GENOMIC DNA]</scope>
    <source>
        <strain evidence="2 3">DSM 29487</strain>
    </source>
</reference>
<protein>
    <submittedName>
        <fullName evidence="2">Uncharacterized protein</fullName>
    </submittedName>
</protein>
<keyword evidence="1" id="KW-0472">Membrane</keyword>